<dbReference type="EMBL" id="CM029037">
    <property type="protein sequence ID" value="KAG2656209.1"/>
    <property type="molecule type" value="Genomic_DNA"/>
</dbReference>
<proteinExistence type="predicted"/>
<accession>A0A8T0XL89</accession>
<reference evidence="2" key="1">
    <citation type="submission" date="2020-05" db="EMBL/GenBank/DDBJ databases">
        <title>WGS assembly of Panicum virgatum.</title>
        <authorList>
            <person name="Lovell J.T."/>
            <person name="Jenkins J."/>
            <person name="Shu S."/>
            <person name="Juenger T.E."/>
            <person name="Schmutz J."/>
        </authorList>
    </citation>
    <scope>NUCLEOTIDE SEQUENCE</scope>
    <source>
        <strain evidence="2">AP13</strain>
    </source>
</reference>
<organism evidence="2 3">
    <name type="scientific">Panicum virgatum</name>
    <name type="common">Blackwell switchgrass</name>
    <dbReference type="NCBI Taxonomy" id="38727"/>
    <lineage>
        <taxon>Eukaryota</taxon>
        <taxon>Viridiplantae</taxon>
        <taxon>Streptophyta</taxon>
        <taxon>Embryophyta</taxon>
        <taxon>Tracheophyta</taxon>
        <taxon>Spermatophyta</taxon>
        <taxon>Magnoliopsida</taxon>
        <taxon>Liliopsida</taxon>
        <taxon>Poales</taxon>
        <taxon>Poaceae</taxon>
        <taxon>PACMAD clade</taxon>
        <taxon>Panicoideae</taxon>
        <taxon>Panicodae</taxon>
        <taxon>Paniceae</taxon>
        <taxon>Panicinae</taxon>
        <taxon>Panicum</taxon>
        <taxon>Panicum sect. Hiantes</taxon>
    </lineage>
</organism>
<gene>
    <name evidence="2" type="ORF">PVAP13_1KG068500</name>
</gene>
<dbReference type="Proteomes" id="UP000823388">
    <property type="component" value="Chromosome 1K"/>
</dbReference>
<comment type="caution">
    <text evidence="2">The sequence shown here is derived from an EMBL/GenBank/DDBJ whole genome shotgun (WGS) entry which is preliminary data.</text>
</comment>
<dbReference type="AlphaFoldDB" id="A0A8T0XL89"/>
<evidence type="ECO:0000256" key="1">
    <source>
        <dbReference type="SAM" id="Phobius"/>
    </source>
</evidence>
<keyword evidence="1" id="KW-0812">Transmembrane</keyword>
<sequence>MKDLETAFGRPDQNPTVEEKRTTWPNDIYAGTWSRIRIPYIYTVYIIIIIVVVIIIIIIEEEEDDDDGSLFVWQAGENDLVARCLGGEEVHSLPELLAHLLKQKIEPMPTKGTMALN</sequence>
<protein>
    <submittedName>
        <fullName evidence="2">Uncharacterized protein</fullName>
    </submittedName>
</protein>
<keyword evidence="1" id="KW-0472">Membrane</keyword>
<keyword evidence="3" id="KW-1185">Reference proteome</keyword>
<keyword evidence="1" id="KW-1133">Transmembrane helix</keyword>
<name>A0A8T0XL89_PANVG</name>
<evidence type="ECO:0000313" key="3">
    <source>
        <dbReference type="Proteomes" id="UP000823388"/>
    </source>
</evidence>
<feature type="transmembrane region" description="Helical" evidence="1">
    <location>
        <begin position="40"/>
        <end position="59"/>
    </location>
</feature>
<evidence type="ECO:0000313" key="2">
    <source>
        <dbReference type="EMBL" id="KAG2656209.1"/>
    </source>
</evidence>